<dbReference type="InterPro" id="IPR016174">
    <property type="entry name" value="Di-haem_cyt_TM"/>
</dbReference>
<keyword evidence="11 13" id="KW-0472">Membrane</keyword>
<dbReference type="Pfam" id="PF01292">
    <property type="entry name" value="Ni_hydr_CYTB"/>
    <property type="match status" value="1"/>
</dbReference>
<evidence type="ECO:0000256" key="5">
    <source>
        <dbReference type="ARBA" id="ARBA00022617"/>
    </source>
</evidence>
<evidence type="ECO:0000256" key="12">
    <source>
        <dbReference type="ARBA" id="ARBA00037975"/>
    </source>
</evidence>
<evidence type="ECO:0000256" key="6">
    <source>
        <dbReference type="ARBA" id="ARBA00022692"/>
    </source>
</evidence>
<keyword evidence="9 13" id="KW-1133">Transmembrane helix</keyword>
<keyword evidence="6 13" id="KW-0812">Transmembrane</keyword>
<dbReference type="EMBL" id="WIND01000005">
    <property type="protein sequence ID" value="MSU89728.1"/>
    <property type="molecule type" value="Genomic_DNA"/>
</dbReference>
<dbReference type="GO" id="GO:0005886">
    <property type="term" value="C:plasma membrane"/>
    <property type="evidence" value="ECO:0007669"/>
    <property type="project" value="UniProtKB-SubCell"/>
</dbReference>
<proteinExistence type="inferred from homology"/>
<comment type="caution">
    <text evidence="15">The sequence shown here is derived from an EMBL/GenBank/DDBJ whole genome shotgun (WGS) entry which is preliminary data.</text>
</comment>
<dbReference type="GO" id="GO:0020037">
    <property type="term" value="F:heme binding"/>
    <property type="evidence" value="ECO:0007669"/>
    <property type="project" value="TreeGrafter"/>
</dbReference>
<evidence type="ECO:0000256" key="4">
    <source>
        <dbReference type="ARBA" id="ARBA00022475"/>
    </source>
</evidence>
<keyword evidence="16" id="KW-1185">Reference proteome</keyword>
<keyword evidence="8" id="KW-0249">Electron transport</keyword>
<dbReference type="RefSeq" id="WP_154446214.1">
    <property type="nucleotide sequence ID" value="NZ_WIND01000005.1"/>
</dbReference>
<evidence type="ECO:0000259" key="14">
    <source>
        <dbReference type="Pfam" id="PF01292"/>
    </source>
</evidence>
<evidence type="ECO:0000313" key="16">
    <source>
        <dbReference type="Proteomes" id="UP000474957"/>
    </source>
</evidence>
<dbReference type="SUPFAM" id="SSF81342">
    <property type="entry name" value="Transmembrane di-heme cytochromes"/>
    <property type="match status" value="1"/>
</dbReference>
<keyword evidence="5" id="KW-0349">Heme</keyword>
<protein>
    <submittedName>
        <fullName evidence="15">Cytochrome b</fullName>
    </submittedName>
</protein>
<dbReference type="GO" id="GO:0046872">
    <property type="term" value="F:metal ion binding"/>
    <property type="evidence" value="ECO:0007669"/>
    <property type="project" value="UniProtKB-KW"/>
</dbReference>
<gene>
    <name evidence="15" type="ORF">GE300_08865</name>
</gene>
<evidence type="ECO:0000256" key="9">
    <source>
        <dbReference type="ARBA" id="ARBA00022989"/>
    </source>
</evidence>
<feature type="transmembrane region" description="Helical" evidence="13">
    <location>
        <begin position="129"/>
        <end position="152"/>
    </location>
</feature>
<keyword evidence="7" id="KW-0479">Metal-binding</keyword>
<sequence>MAAPPGYSRAQILLHWAVAILVAAEFLLAGGVETAFEARLRGFATPAAAAAAGWAHIATGAAVLALMLLLLGLRLRRGTPPPAAGPPRVLERLAHGVHLALYAVLLALPVAGLLAWAGRLGSAAAVHGALATLLWVLLALHLAWVAAHWLVWHSAVPRRMLRSVNEDGARRR</sequence>
<dbReference type="Proteomes" id="UP000474957">
    <property type="component" value="Unassembled WGS sequence"/>
</dbReference>
<keyword evidence="3" id="KW-0813">Transport</keyword>
<name>A0A6L5YZS1_9RHOB</name>
<reference evidence="15 16" key="1">
    <citation type="submission" date="2019-10" db="EMBL/GenBank/DDBJ databases">
        <title>Cognatihalovulum marinum gen. nov. sp. nov., a new member of the family Rhodobacteraceae isolated from deep seawater of the Northwest Indian Ocean.</title>
        <authorList>
            <person name="Ruan C."/>
            <person name="Wang J."/>
            <person name="Zheng X."/>
            <person name="Song L."/>
            <person name="Zhu Y."/>
            <person name="Huang Y."/>
            <person name="Lu Z."/>
            <person name="Du W."/>
            <person name="Huang L."/>
            <person name="Dai X."/>
        </authorList>
    </citation>
    <scope>NUCLEOTIDE SEQUENCE [LARGE SCALE GENOMIC DNA]</scope>
    <source>
        <strain evidence="15 16">2CG4</strain>
    </source>
</reference>
<comment type="cofactor">
    <cofactor evidence="1">
        <name>heme b</name>
        <dbReference type="ChEBI" id="CHEBI:60344"/>
    </cofactor>
</comment>
<dbReference type="InterPro" id="IPR052168">
    <property type="entry name" value="Cytochrome_b561_oxidase"/>
</dbReference>
<evidence type="ECO:0000313" key="15">
    <source>
        <dbReference type="EMBL" id="MSU89728.1"/>
    </source>
</evidence>
<evidence type="ECO:0000256" key="1">
    <source>
        <dbReference type="ARBA" id="ARBA00001970"/>
    </source>
</evidence>
<evidence type="ECO:0000256" key="13">
    <source>
        <dbReference type="SAM" id="Phobius"/>
    </source>
</evidence>
<feature type="transmembrane region" description="Helical" evidence="13">
    <location>
        <begin position="52"/>
        <end position="73"/>
    </location>
</feature>
<organism evidence="15 16">
    <name type="scientific">Halovulum marinum</name>
    <dbReference type="NCBI Taxonomy" id="2662447"/>
    <lineage>
        <taxon>Bacteria</taxon>
        <taxon>Pseudomonadati</taxon>
        <taxon>Pseudomonadota</taxon>
        <taxon>Alphaproteobacteria</taxon>
        <taxon>Rhodobacterales</taxon>
        <taxon>Paracoccaceae</taxon>
        <taxon>Halovulum</taxon>
    </lineage>
</organism>
<dbReference type="GO" id="GO:0009055">
    <property type="term" value="F:electron transfer activity"/>
    <property type="evidence" value="ECO:0007669"/>
    <property type="project" value="InterPro"/>
</dbReference>
<evidence type="ECO:0000256" key="10">
    <source>
        <dbReference type="ARBA" id="ARBA00023004"/>
    </source>
</evidence>
<feature type="transmembrane region" description="Helical" evidence="13">
    <location>
        <begin position="12"/>
        <end position="32"/>
    </location>
</feature>
<keyword evidence="10" id="KW-0408">Iron</keyword>
<dbReference type="GO" id="GO:0022904">
    <property type="term" value="P:respiratory electron transport chain"/>
    <property type="evidence" value="ECO:0007669"/>
    <property type="project" value="InterPro"/>
</dbReference>
<accession>A0A6L5YZS1</accession>
<keyword evidence="4" id="KW-1003">Cell membrane</keyword>
<evidence type="ECO:0000256" key="7">
    <source>
        <dbReference type="ARBA" id="ARBA00022723"/>
    </source>
</evidence>
<evidence type="ECO:0000256" key="11">
    <source>
        <dbReference type="ARBA" id="ARBA00023136"/>
    </source>
</evidence>
<evidence type="ECO:0000256" key="2">
    <source>
        <dbReference type="ARBA" id="ARBA00004651"/>
    </source>
</evidence>
<dbReference type="AlphaFoldDB" id="A0A6L5YZS1"/>
<comment type="subcellular location">
    <subcellularLocation>
        <location evidence="2">Cell membrane</location>
        <topology evidence="2">Multi-pass membrane protein</topology>
    </subcellularLocation>
</comment>
<feature type="domain" description="Cytochrome b561 bacterial/Ni-hydrogenase" evidence="14">
    <location>
        <begin position="7"/>
        <end position="162"/>
    </location>
</feature>
<feature type="transmembrane region" description="Helical" evidence="13">
    <location>
        <begin position="93"/>
        <end position="117"/>
    </location>
</feature>
<dbReference type="PANTHER" id="PTHR30529">
    <property type="entry name" value="CYTOCHROME B561"/>
    <property type="match status" value="1"/>
</dbReference>
<comment type="similarity">
    <text evidence="12">Belongs to the cytochrome b561 family.</text>
</comment>
<evidence type="ECO:0000256" key="8">
    <source>
        <dbReference type="ARBA" id="ARBA00022982"/>
    </source>
</evidence>
<dbReference type="PANTHER" id="PTHR30529:SF7">
    <property type="entry name" value="CYTOCHROME B561 BACTERIAL_NI-HYDROGENASE DOMAIN-CONTAINING PROTEIN"/>
    <property type="match status" value="1"/>
</dbReference>
<dbReference type="InterPro" id="IPR011577">
    <property type="entry name" value="Cyt_b561_bac/Ni-Hgenase"/>
</dbReference>
<evidence type="ECO:0000256" key="3">
    <source>
        <dbReference type="ARBA" id="ARBA00022448"/>
    </source>
</evidence>